<comment type="caution">
    <text evidence="1">The sequence shown here is derived from an EMBL/GenBank/DDBJ whole genome shotgun (WGS) entry which is preliminary data.</text>
</comment>
<evidence type="ECO:0000313" key="1">
    <source>
        <dbReference type="EMBL" id="RLQ84088.1"/>
    </source>
</evidence>
<dbReference type="EMBL" id="RCWJ01000002">
    <property type="protein sequence ID" value="RLQ84088.1"/>
    <property type="molecule type" value="Genomic_DNA"/>
</dbReference>
<organism evidence="1 2">
    <name type="scientific">Mycetocola zhadangensis</name>
    <dbReference type="NCBI Taxonomy" id="1164595"/>
    <lineage>
        <taxon>Bacteria</taxon>
        <taxon>Bacillati</taxon>
        <taxon>Actinomycetota</taxon>
        <taxon>Actinomycetes</taxon>
        <taxon>Micrococcales</taxon>
        <taxon>Microbacteriaceae</taxon>
        <taxon>Mycetocola</taxon>
    </lineage>
</organism>
<accession>A0A3L7J0S4</accession>
<dbReference type="Proteomes" id="UP000282460">
    <property type="component" value="Unassembled WGS sequence"/>
</dbReference>
<name>A0A3L7J0S4_9MICO</name>
<keyword evidence="2" id="KW-1185">Reference proteome</keyword>
<protein>
    <submittedName>
        <fullName evidence="1">Uncharacterized protein</fullName>
    </submittedName>
</protein>
<sequence length="154" mass="17040">MPRADFAGSAKYRFMTGISASTANTQPLVTDELIEQRVSDLIGRASRRQLWLLFLDSDNVQLPLLIPTDDYPGRPTPDHANELANGIRHIAGAARAAQVILVWERYAGSDLTPLDRAWAQQLHNACSGIGVPIRAQLLSHKRGVRWLAPDDYLS</sequence>
<evidence type="ECO:0000313" key="2">
    <source>
        <dbReference type="Proteomes" id="UP000282460"/>
    </source>
</evidence>
<reference evidence="1 2" key="1">
    <citation type="submission" date="2018-10" db="EMBL/GenBank/DDBJ databases">
        <authorList>
            <person name="Li J."/>
        </authorList>
    </citation>
    <scope>NUCLEOTIDE SEQUENCE [LARGE SCALE GENOMIC DNA]</scope>
    <source>
        <strain evidence="1 2">ZD1-4</strain>
    </source>
</reference>
<gene>
    <name evidence="1" type="ORF">D9V28_07555</name>
</gene>
<dbReference type="AlphaFoldDB" id="A0A3L7J0S4"/>
<proteinExistence type="predicted"/>